<dbReference type="SUPFAM" id="SSF141868">
    <property type="entry name" value="EAL domain-like"/>
    <property type="match status" value="1"/>
</dbReference>
<evidence type="ECO:0000313" key="10">
    <source>
        <dbReference type="Proteomes" id="UP000264605"/>
    </source>
</evidence>
<gene>
    <name evidence="7" type="ORF">D0907_19180</name>
    <name evidence="8" type="ORF">SAMN04487854_102222</name>
</gene>
<dbReference type="CDD" id="cd01949">
    <property type="entry name" value="GGDEF"/>
    <property type="match status" value="1"/>
</dbReference>
<feature type="transmembrane region" description="Helical" evidence="2">
    <location>
        <begin position="48"/>
        <end position="69"/>
    </location>
</feature>
<dbReference type="Pfam" id="PF17159">
    <property type="entry name" value="MASE3"/>
    <property type="match status" value="1"/>
</dbReference>
<reference evidence="7 10" key="2">
    <citation type="submission" date="2018-08" db="EMBL/GenBank/DDBJ databases">
        <title>Draft genome sequence of Pseudoalteromonas donghaensis HJ51.</title>
        <authorList>
            <person name="Oh J."/>
            <person name="Roh D."/>
        </authorList>
    </citation>
    <scope>NUCLEOTIDE SEQUENCE [LARGE SCALE GENOMIC DNA]</scope>
    <source>
        <strain evidence="7 10">HJ51</strain>
        <plasmid evidence="7 10">unnamed1</plasmid>
    </source>
</reference>
<dbReference type="PROSITE" id="PS50113">
    <property type="entry name" value="PAC"/>
    <property type="match status" value="2"/>
</dbReference>
<dbReference type="Proteomes" id="UP000264605">
    <property type="component" value="Plasmid unnamed1"/>
</dbReference>
<feature type="domain" description="GGDEF" evidence="6">
    <location>
        <begin position="566"/>
        <end position="704"/>
    </location>
</feature>
<dbReference type="SUPFAM" id="SSF55785">
    <property type="entry name" value="PYP-like sensor domain (PAS domain)"/>
    <property type="match status" value="2"/>
</dbReference>
<dbReference type="PROSITE" id="PS50883">
    <property type="entry name" value="EAL"/>
    <property type="match status" value="1"/>
</dbReference>
<dbReference type="GeneID" id="99507612"/>
<feature type="coiled-coil region" evidence="1">
    <location>
        <begin position="389"/>
        <end position="423"/>
    </location>
</feature>
<dbReference type="NCBIfam" id="TIGR00254">
    <property type="entry name" value="GGDEF"/>
    <property type="match status" value="1"/>
</dbReference>
<dbReference type="InterPro" id="IPR013655">
    <property type="entry name" value="PAS_fold_3"/>
</dbReference>
<dbReference type="InterPro" id="IPR052155">
    <property type="entry name" value="Biofilm_reg_signaling"/>
</dbReference>
<accession>A0AAD0WEV7</accession>
<evidence type="ECO:0000313" key="8">
    <source>
        <dbReference type="EMBL" id="SFT41015.1"/>
    </source>
</evidence>
<dbReference type="CDD" id="cd01948">
    <property type="entry name" value="EAL"/>
    <property type="match status" value="1"/>
</dbReference>
<dbReference type="PANTHER" id="PTHR44757">
    <property type="entry name" value="DIGUANYLATE CYCLASE DGCP"/>
    <property type="match status" value="1"/>
</dbReference>
<feature type="domain" description="EAL" evidence="5">
    <location>
        <begin position="713"/>
        <end position="959"/>
    </location>
</feature>
<dbReference type="Gene3D" id="3.30.70.270">
    <property type="match status" value="1"/>
</dbReference>
<dbReference type="EMBL" id="CP032091">
    <property type="protein sequence ID" value="AXV67431.1"/>
    <property type="molecule type" value="Genomic_DNA"/>
</dbReference>
<dbReference type="CDD" id="cd00130">
    <property type="entry name" value="PAS"/>
    <property type="match status" value="2"/>
</dbReference>
<dbReference type="InterPro" id="IPR000160">
    <property type="entry name" value="GGDEF_dom"/>
</dbReference>
<dbReference type="InterPro" id="IPR035965">
    <property type="entry name" value="PAS-like_dom_sf"/>
</dbReference>
<dbReference type="SMART" id="SM00052">
    <property type="entry name" value="EAL"/>
    <property type="match status" value="1"/>
</dbReference>
<dbReference type="NCBIfam" id="TIGR00229">
    <property type="entry name" value="sensory_box"/>
    <property type="match status" value="1"/>
</dbReference>
<dbReference type="InterPro" id="IPR000014">
    <property type="entry name" value="PAS"/>
</dbReference>
<keyword evidence="2" id="KW-0812">Transmembrane</keyword>
<feature type="transmembrane region" description="Helical" evidence="2">
    <location>
        <begin position="116"/>
        <end position="138"/>
    </location>
</feature>
<feature type="transmembrane region" description="Helical" evidence="2">
    <location>
        <begin position="213"/>
        <end position="233"/>
    </location>
</feature>
<dbReference type="Gene3D" id="3.20.20.450">
    <property type="entry name" value="EAL domain"/>
    <property type="match status" value="1"/>
</dbReference>
<dbReference type="Pfam" id="PF08448">
    <property type="entry name" value="PAS_4"/>
    <property type="match status" value="1"/>
</dbReference>
<feature type="transmembrane region" description="Helical" evidence="2">
    <location>
        <begin position="145"/>
        <end position="167"/>
    </location>
</feature>
<keyword evidence="2" id="KW-0472">Membrane</keyword>
<dbReference type="Gene3D" id="3.30.450.20">
    <property type="entry name" value="PAS domain"/>
    <property type="match status" value="2"/>
</dbReference>
<evidence type="ECO:0000313" key="7">
    <source>
        <dbReference type="EMBL" id="AXV67431.1"/>
    </source>
</evidence>
<dbReference type="PROSITE" id="PS50887">
    <property type="entry name" value="GGDEF"/>
    <property type="match status" value="1"/>
</dbReference>
<feature type="transmembrane region" description="Helical" evidence="2">
    <location>
        <begin position="179"/>
        <end position="201"/>
    </location>
</feature>
<feature type="transmembrane region" description="Helical" evidence="2">
    <location>
        <begin position="81"/>
        <end position="104"/>
    </location>
</feature>
<dbReference type="SMART" id="SM00086">
    <property type="entry name" value="PAC"/>
    <property type="match status" value="1"/>
</dbReference>
<dbReference type="InterPro" id="IPR033425">
    <property type="entry name" value="MASE3"/>
</dbReference>
<dbReference type="SMART" id="SM00091">
    <property type="entry name" value="PAS"/>
    <property type="match status" value="2"/>
</dbReference>
<dbReference type="Pfam" id="PF00990">
    <property type="entry name" value="GGDEF"/>
    <property type="match status" value="1"/>
</dbReference>
<organism evidence="7 10">
    <name type="scientific">Pseudoalteromonas lipolytica</name>
    <dbReference type="NCBI Taxonomy" id="570156"/>
    <lineage>
        <taxon>Bacteria</taxon>
        <taxon>Pseudomonadati</taxon>
        <taxon>Pseudomonadota</taxon>
        <taxon>Gammaproteobacteria</taxon>
        <taxon>Alteromonadales</taxon>
        <taxon>Pseudoalteromonadaceae</taxon>
        <taxon>Pseudoalteromonas</taxon>
    </lineage>
</organism>
<evidence type="ECO:0000259" key="3">
    <source>
        <dbReference type="PROSITE" id="PS50112"/>
    </source>
</evidence>
<dbReference type="InterPro" id="IPR001610">
    <property type="entry name" value="PAC"/>
</dbReference>
<dbReference type="InterPro" id="IPR043128">
    <property type="entry name" value="Rev_trsase/Diguanyl_cyclase"/>
</dbReference>
<feature type="domain" description="PAC" evidence="4">
    <location>
        <begin position="481"/>
        <end position="533"/>
    </location>
</feature>
<evidence type="ECO:0000259" key="4">
    <source>
        <dbReference type="PROSITE" id="PS50113"/>
    </source>
</evidence>
<dbReference type="Pfam" id="PF00563">
    <property type="entry name" value="EAL"/>
    <property type="match status" value="1"/>
</dbReference>
<dbReference type="KEGG" id="pdj:D0907_19180"/>
<keyword evidence="7" id="KW-0614">Plasmid</keyword>
<dbReference type="EMBL" id="FPAZ01000002">
    <property type="protein sequence ID" value="SFT41015.1"/>
    <property type="molecule type" value="Genomic_DNA"/>
</dbReference>
<dbReference type="InterPro" id="IPR035919">
    <property type="entry name" value="EAL_sf"/>
</dbReference>
<dbReference type="Proteomes" id="UP000183805">
    <property type="component" value="Unassembled WGS sequence"/>
</dbReference>
<feature type="domain" description="PAC" evidence="4">
    <location>
        <begin position="353"/>
        <end position="405"/>
    </location>
</feature>
<protein>
    <submittedName>
        <fullName evidence="7">EAL domain-containing protein</fullName>
    </submittedName>
    <submittedName>
        <fullName evidence="8">PAS domain S-box-containing protein/diguanylate cyclase (GGDEF) domain-containing protein</fullName>
    </submittedName>
</protein>
<dbReference type="SMART" id="SM00267">
    <property type="entry name" value="GGDEF"/>
    <property type="match status" value="1"/>
</dbReference>
<evidence type="ECO:0000256" key="1">
    <source>
        <dbReference type="SAM" id="Coils"/>
    </source>
</evidence>
<geneLocation type="plasmid" evidence="7 10">
    <name>unnamed1</name>
</geneLocation>
<reference evidence="8 9" key="1">
    <citation type="submission" date="2016-10" db="EMBL/GenBank/DDBJ databases">
        <authorList>
            <person name="Varghese N."/>
            <person name="Submissions S."/>
        </authorList>
    </citation>
    <scope>NUCLEOTIDE SEQUENCE [LARGE SCALE GENOMIC DNA]</scope>
    <source>
        <strain evidence="8 9">CGMCC 1.8499</strain>
    </source>
</reference>
<dbReference type="InterPro" id="IPR029787">
    <property type="entry name" value="Nucleotide_cyclase"/>
</dbReference>
<keyword evidence="9" id="KW-1185">Reference proteome</keyword>
<evidence type="ECO:0000256" key="2">
    <source>
        <dbReference type="SAM" id="Phobius"/>
    </source>
</evidence>
<evidence type="ECO:0000259" key="6">
    <source>
        <dbReference type="PROSITE" id="PS50887"/>
    </source>
</evidence>
<dbReference type="InterPro" id="IPR013656">
    <property type="entry name" value="PAS_4"/>
</dbReference>
<dbReference type="RefSeq" id="WP_083422858.1">
    <property type="nucleotide sequence ID" value="NZ_CP032091.1"/>
</dbReference>
<dbReference type="PANTHER" id="PTHR44757:SF2">
    <property type="entry name" value="BIOFILM ARCHITECTURE MAINTENANCE PROTEIN MBAA"/>
    <property type="match status" value="1"/>
</dbReference>
<evidence type="ECO:0000259" key="5">
    <source>
        <dbReference type="PROSITE" id="PS50883"/>
    </source>
</evidence>
<dbReference type="PROSITE" id="PS50112">
    <property type="entry name" value="PAS"/>
    <property type="match status" value="1"/>
</dbReference>
<feature type="transmembrane region" description="Helical" evidence="2">
    <location>
        <begin position="17"/>
        <end position="36"/>
    </location>
</feature>
<feature type="domain" description="PAS" evidence="3">
    <location>
        <begin position="281"/>
        <end position="351"/>
    </location>
</feature>
<dbReference type="Pfam" id="PF08447">
    <property type="entry name" value="PAS_3"/>
    <property type="match status" value="1"/>
</dbReference>
<evidence type="ECO:0000313" key="9">
    <source>
        <dbReference type="Proteomes" id="UP000183805"/>
    </source>
</evidence>
<dbReference type="SUPFAM" id="SSF55073">
    <property type="entry name" value="Nucleotide cyclase"/>
    <property type="match status" value="1"/>
</dbReference>
<dbReference type="InterPro" id="IPR001633">
    <property type="entry name" value="EAL_dom"/>
</dbReference>
<proteinExistence type="predicted"/>
<dbReference type="AlphaFoldDB" id="A0AAD0WEV7"/>
<keyword evidence="2" id="KW-1133">Transmembrane helix</keyword>
<dbReference type="InterPro" id="IPR000700">
    <property type="entry name" value="PAS-assoc_C"/>
</dbReference>
<keyword evidence="1" id="KW-0175">Coiled coil</keyword>
<sequence>MYISKAGFKCQGVNNHYFVLFSSLIIGALICFFVLESIDIFSQKNTEILHLTTELLSVFVFSSVVLLEFQRLDGRYAEQTNIIIFGFSIVLMMDYMNAISFAGMPAFITPSSSQKSIFFSLAARMFELLTFAAIAASLTFHGRKMVWLSCGLIVSVILIAFGTLFAYNLPSLFIYGEGVSIVKITLENVLLIGYVVVAYLFYKKHNVDGEKRYLHFALSSVCMALFSLLVTQYQTLSDTYLVIAHLVKLCGALFIYKSVFIEGVLYPYSMVNKAELYASKKKNELKTILDNMNIGVLRLSADFKLSYYNQNALKTYFYLRTPTQGKYIHDVFPPDVIDKVLPFLRTALKGEQVKFSINLKGLDEETLFLDVNVIPENDKSEKVISLLCLIENMTEMKLAEKENEELNRSRAELKKALDQHAIVATTNSKGVITSVNEKFCNISQFSAAELIGKTHALVNSGTHPPRFFKTMWQTIRSGQVWSGEVCNRAKDGSLYWVNSTVVPFIDENNKPYKYIAIRADITDRKLAEQNVHRLAMYDELTNLPNRRHLIDKAKSLAKSKHHTQGHSYALLLIDLDNFKMINDTLGHSIGDLLLKEVSRRLESIVLSPNLIARLGGDEFVILLDDPTCIKDGDFHSVDSFAQNIRETISRVFYLDGYEVHTTPSIGLTIINACDFELSEALKQADIAMYHSKERGRNMISFYDPKLQASILERNEINQGLINAIAKKELNVVYQPIHNTSKELIGYEALLRWDSPKLGSVSPDVFIPIAEETKQINQIGQWVLEQVCEEMSKNDAYSNPNLSVAVNVSALQFQDPNFVPQVLETINRFSIQPSRLKLELTEGVILMGTEMLIKRMKDLKNLGINLSLDDFGTGYSSLSYLTRFPIDTLKIDKSFIDKMLISSEDESVVKAILTLATSLGKNVIAEGVESEEQFQYLKRLGCQFFQGYLLGKPQSFNHRE</sequence>
<name>A0AAD0WEV7_9GAMM</name>